<dbReference type="InterPro" id="IPR015424">
    <property type="entry name" value="PyrdxlP-dep_Trfase"/>
</dbReference>
<dbReference type="PANTHER" id="PTHR11601:SF34">
    <property type="entry name" value="CYSTEINE DESULFURASE"/>
    <property type="match status" value="1"/>
</dbReference>
<dbReference type="InterPro" id="IPR015422">
    <property type="entry name" value="PyrdxlP-dep_Trfase_small"/>
</dbReference>
<dbReference type="PIRSF" id="PIRSF005572">
    <property type="entry name" value="NifS"/>
    <property type="match status" value="1"/>
</dbReference>
<dbReference type="InterPro" id="IPR016454">
    <property type="entry name" value="Cysteine_dSase"/>
</dbReference>
<dbReference type="GO" id="GO:0046872">
    <property type="term" value="F:metal ion binding"/>
    <property type="evidence" value="ECO:0007669"/>
    <property type="project" value="UniProtKB-KW"/>
</dbReference>
<evidence type="ECO:0000259" key="11">
    <source>
        <dbReference type="Pfam" id="PF00266"/>
    </source>
</evidence>
<dbReference type="Gene3D" id="1.10.260.50">
    <property type="match status" value="1"/>
</dbReference>
<dbReference type="AlphaFoldDB" id="A0A918KFJ9"/>
<accession>A0A918KFJ9</accession>
<dbReference type="SUPFAM" id="SSF53383">
    <property type="entry name" value="PLP-dependent transferases"/>
    <property type="match status" value="1"/>
</dbReference>
<evidence type="ECO:0000256" key="1">
    <source>
        <dbReference type="ARBA" id="ARBA00001933"/>
    </source>
</evidence>
<dbReference type="GO" id="GO:0051536">
    <property type="term" value="F:iron-sulfur cluster binding"/>
    <property type="evidence" value="ECO:0007669"/>
    <property type="project" value="UniProtKB-KW"/>
</dbReference>
<dbReference type="InterPro" id="IPR015421">
    <property type="entry name" value="PyrdxlP-dep_Trfase_major"/>
</dbReference>
<comment type="function">
    <text evidence="2">Catalyzes the removal of elemental sulfur atoms from cysteine to produce alanine. Seems to participate in the biosynthesis of the nitrogenase metalloclusters by providing the inorganic sulfur required for the Fe-S core formation.</text>
</comment>
<evidence type="ECO:0000313" key="13">
    <source>
        <dbReference type="Proteomes" id="UP000600865"/>
    </source>
</evidence>
<dbReference type="RefSeq" id="WP_189581093.1">
    <property type="nucleotide sequence ID" value="NZ_BMYV01000001.1"/>
</dbReference>
<organism evidence="12 13">
    <name type="scientific">Litorimonas cladophorae</name>
    <dbReference type="NCBI Taxonomy" id="1220491"/>
    <lineage>
        <taxon>Bacteria</taxon>
        <taxon>Pseudomonadati</taxon>
        <taxon>Pseudomonadota</taxon>
        <taxon>Alphaproteobacteria</taxon>
        <taxon>Maricaulales</taxon>
        <taxon>Robiginitomaculaceae</taxon>
    </lineage>
</organism>
<keyword evidence="5" id="KW-0808">Transferase</keyword>
<dbReference type="GO" id="GO:0031071">
    <property type="term" value="F:cysteine desulfurase activity"/>
    <property type="evidence" value="ECO:0007669"/>
    <property type="project" value="UniProtKB-EC"/>
</dbReference>
<keyword evidence="9" id="KW-0411">Iron-sulfur</keyword>
<keyword evidence="7" id="KW-0663">Pyridoxal phosphate</keyword>
<dbReference type="Proteomes" id="UP000600865">
    <property type="component" value="Unassembled WGS sequence"/>
</dbReference>
<comment type="catalytic activity">
    <reaction evidence="10">
        <text>(sulfur carrier)-H + L-cysteine = (sulfur carrier)-SH + L-alanine</text>
        <dbReference type="Rhea" id="RHEA:43892"/>
        <dbReference type="Rhea" id="RHEA-COMP:14737"/>
        <dbReference type="Rhea" id="RHEA-COMP:14739"/>
        <dbReference type="ChEBI" id="CHEBI:29917"/>
        <dbReference type="ChEBI" id="CHEBI:35235"/>
        <dbReference type="ChEBI" id="CHEBI:57972"/>
        <dbReference type="ChEBI" id="CHEBI:64428"/>
        <dbReference type="EC" id="2.8.1.7"/>
    </reaction>
</comment>
<keyword evidence="8" id="KW-0408">Iron</keyword>
<comment type="caution">
    <text evidence="12">The sequence shown here is derived from an EMBL/GenBank/DDBJ whole genome shotgun (WGS) entry which is preliminary data.</text>
</comment>
<keyword evidence="13" id="KW-1185">Reference proteome</keyword>
<evidence type="ECO:0000256" key="4">
    <source>
        <dbReference type="ARBA" id="ARBA00013558"/>
    </source>
</evidence>
<sequence length="378" mass="39818">MTKRLYLDHNATTITSPDVVEAMMAALALDGNPSAQHADGRAANAIVSRARETVSLAMGVCSQDLIFTSGGTEGCNTAIWSGLKAGCRRLLISPMDHPATINAAENFCEIFGARTEMIPVDAQGRTDMVWLKDSLANWEQADGRPFVSIVAANSETGVIQDIETATDLVEAAGGLLLVDATQAFGKIPMTFQADYLAVSAHKVGGPKGVGALYVSADAPFAPLLSGGGQERRRRSGTHNVAGIAGFGKACEKLMDLGHSQSCRDRLEAELTAIEPNIVFFGAEAARLPNTSFFAVPDASSMTLMMGLDLQGISVSTGTACSSGKTGESRAIRAMGRTAEAPKGAIRVSFGENANVNEVEDFLTAWMKIRRIKSKSEAA</sequence>
<keyword evidence="6" id="KW-0479">Metal-binding</keyword>
<dbReference type="EMBL" id="BMYV01000001">
    <property type="protein sequence ID" value="GGX59200.1"/>
    <property type="molecule type" value="Genomic_DNA"/>
</dbReference>
<dbReference type="Gene3D" id="3.40.640.10">
    <property type="entry name" value="Type I PLP-dependent aspartate aminotransferase-like (Major domain)"/>
    <property type="match status" value="1"/>
</dbReference>
<evidence type="ECO:0000256" key="9">
    <source>
        <dbReference type="ARBA" id="ARBA00023014"/>
    </source>
</evidence>
<comment type="cofactor">
    <cofactor evidence="1">
        <name>pyridoxal 5'-phosphate</name>
        <dbReference type="ChEBI" id="CHEBI:597326"/>
    </cofactor>
</comment>
<evidence type="ECO:0000256" key="5">
    <source>
        <dbReference type="ARBA" id="ARBA00022679"/>
    </source>
</evidence>
<proteinExistence type="inferred from homology"/>
<evidence type="ECO:0000256" key="3">
    <source>
        <dbReference type="ARBA" id="ARBA00006490"/>
    </source>
</evidence>
<name>A0A918KFJ9_9PROT</name>
<evidence type="ECO:0000256" key="6">
    <source>
        <dbReference type="ARBA" id="ARBA00022723"/>
    </source>
</evidence>
<reference evidence="12 13" key="1">
    <citation type="journal article" date="2014" name="Int. J. Syst. Evol. Microbiol.">
        <title>Complete genome sequence of Corynebacterium casei LMG S-19264T (=DSM 44701T), isolated from a smear-ripened cheese.</title>
        <authorList>
            <consortium name="US DOE Joint Genome Institute (JGI-PGF)"/>
            <person name="Walter F."/>
            <person name="Albersmeier A."/>
            <person name="Kalinowski J."/>
            <person name="Ruckert C."/>
        </authorList>
    </citation>
    <scope>NUCLEOTIDE SEQUENCE [LARGE SCALE GENOMIC DNA]</scope>
    <source>
        <strain evidence="12 13">KCTC 23968</strain>
    </source>
</reference>
<evidence type="ECO:0000256" key="2">
    <source>
        <dbReference type="ARBA" id="ARBA00003120"/>
    </source>
</evidence>
<evidence type="ECO:0000256" key="7">
    <source>
        <dbReference type="ARBA" id="ARBA00022898"/>
    </source>
</evidence>
<feature type="domain" description="Aminotransferase class V" evidence="11">
    <location>
        <begin position="6"/>
        <end position="361"/>
    </location>
</feature>
<dbReference type="Gene3D" id="3.90.1150.10">
    <property type="entry name" value="Aspartate Aminotransferase, domain 1"/>
    <property type="match status" value="1"/>
</dbReference>
<dbReference type="Pfam" id="PF00266">
    <property type="entry name" value="Aminotran_5"/>
    <property type="match status" value="1"/>
</dbReference>
<evidence type="ECO:0000313" key="12">
    <source>
        <dbReference type="EMBL" id="GGX59200.1"/>
    </source>
</evidence>
<dbReference type="PANTHER" id="PTHR11601">
    <property type="entry name" value="CYSTEINE DESULFURYLASE FAMILY MEMBER"/>
    <property type="match status" value="1"/>
</dbReference>
<comment type="similarity">
    <text evidence="3">Belongs to the class-V pyridoxal-phosphate-dependent aminotransferase family. NifS/IscS subfamily.</text>
</comment>
<protein>
    <recommendedName>
        <fullName evidence="4">Cysteine desulfurase</fullName>
    </recommendedName>
</protein>
<dbReference type="InterPro" id="IPR000192">
    <property type="entry name" value="Aminotrans_V_dom"/>
</dbReference>
<gene>
    <name evidence="12" type="primary">nifS</name>
    <name evidence="12" type="ORF">GCM10011309_06000</name>
</gene>
<evidence type="ECO:0000256" key="8">
    <source>
        <dbReference type="ARBA" id="ARBA00023004"/>
    </source>
</evidence>
<evidence type="ECO:0000256" key="10">
    <source>
        <dbReference type="ARBA" id="ARBA00050776"/>
    </source>
</evidence>